<dbReference type="GeneID" id="118409292"/>
<proteinExistence type="predicted"/>
<dbReference type="KEGG" id="bfo:118409292"/>
<evidence type="ECO:0000256" key="1">
    <source>
        <dbReference type="SAM" id="Coils"/>
    </source>
</evidence>
<feature type="region of interest" description="Disordered" evidence="2">
    <location>
        <begin position="458"/>
        <end position="486"/>
    </location>
</feature>
<feature type="coiled-coil region" evidence="1">
    <location>
        <begin position="79"/>
        <end position="212"/>
    </location>
</feature>
<dbReference type="RefSeq" id="XP_035666083.1">
    <property type="nucleotide sequence ID" value="XM_035810190.1"/>
</dbReference>
<dbReference type="RefSeq" id="XP_035666082.1">
    <property type="nucleotide sequence ID" value="XM_035810189.1"/>
</dbReference>
<feature type="region of interest" description="Disordered" evidence="2">
    <location>
        <begin position="1382"/>
        <end position="1436"/>
    </location>
</feature>
<feature type="coiled-coil region" evidence="1">
    <location>
        <begin position="357"/>
        <end position="444"/>
    </location>
</feature>
<reference evidence="3" key="1">
    <citation type="journal article" date="2020" name="Nat. Ecol. Evol.">
        <title>Deeply conserved synteny resolves early events in vertebrate evolution.</title>
        <authorList>
            <person name="Simakov O."/>
            <person name="Marletaz F."/>
            <person name="Yue J.X."/>
            <person name="O'Connell B."/>
            <person name="Jenkins J."/>
            <person name="Brandt A."/>
            <person name="Calef R."/>
            <person name="Tung C.H."/>
            <person name="Huang T.K."/>
            <person name="Schmutz J."/>
            <person name="Satoh N."/>
            <person name="Yu J.K."/>
            <person name="Putnam N.H."/>
            <person name="Green R.E."/>
            <person name="Rokhsar D.S."/>
        </authorList>
    </citation>
    <scope>NUCLEOTIDE SEQUENCE [LARGE SCALE GENOMIC DNA]</scope>
    <source>
        <strain evidence="3">S238N-H82</strain>
    </source>
</reference>
<feature type="coiled-coil region" evidence="1">
    <location>
        <begin position="252"/>
        <end position="321"/>
    </location>
</feature>
<feature type="coiled-coil region" evidence="1">
    <location>
        <begin position="488"/>
        <end position="606"/>
    </location>
</feature>
<feature type="region of interest" description="Disordered" evidence="2">
    <location>
        <begin position="1"/>
        <end position="76"/>
    </location>
</feature>
<feature type="compositionally biased region" description="Low complexity" evidence="2">
    <location>
        <begin position="1149"/>
        <end position="1159"/>
    </location>
</feature>
<organism evidence="3 6">
    <name type="scientific">Branchiostoma floridae</name>
    <name type="common">Florida lancelet</name>
    <name type="synonym">Amphioxus</name>
    <dbReference type="NCBI Taxonomy" id="7739"/>
    <lineage>
        <taxon>Eukaryota</taxon>
        <taxon>Metazoa</taxon>
        <taxon>Chordata</taxon>
        <taxon>Cephalochordata</taxon>
        <taxon>Leptocardii</taxon>
        <taxon>Amphioxiformes</taxon>
        <taxon>Branchiostomatidae</taxon>
        <taxon>Branchiostoma</taxon>
    </lineage>
</organism>
<gene>
    <name evidence="4 5 6" type="primary">LOC118409292</name>
</gene>
<sequence length="1436" mass="161372">MSTRGSPRPPSTIGGSRPGSGARSPITTQASIGAGESQGSGQRQRGEVSPRGATLPRGPAVMSESARRLSSPGMGMEDVTHLQEQLRQLRAEISQLQEENRNESDTVAQLRKRINILEREKLETASRYNEETTSLQGQVARLRAQLEKGEATRQNLEFELTVARKNISQEKRQAEDKEGQILRNNDDLRAQVSELSRQADDLDSALKVARIQATEQETQHRLLMEEKDKVIARCHAEQDVVTAERDKLDSMLGEQHNINSDLQDRVKELEAERSSQADTIRRQITDLDYGAEREGRAKKEIEALQQRIKQLEENIEAERAAHLESKFNSEIVQLRVRDLEGALEVEKSAHSDASMNLEMITRQLREVEAAFEEERTACNKYKEQLERSDQQYTAVQQQLSSELEEKKTALSGMSKQLGLHQTNFDELKEELARARKRQVYLEETYGGCMRELELLMDSFKPDQSAPPRRKASGKQKDKGKPTSPSVVLETLRHALISYQNRLDTAHDELDKLRKSYEKVSSENESYKDTVWSRSKALEETQATLTNTKKELSRVQNENSEHEAALASLHADMEKAMHRLDQERKKCDELNDEIQKLTKIYKNENADKIHFLHTLYQRLVTGRVVMETTDPALSRFSWPELSGMVQEQVDSLLTDLHRTRERLGHMETVVKNKDESMVHLQQNHERSMEKVAAASREREDSWAKQKSDLEQQYGSLVQELQSNNKKSQSLADQAWEQVRATGTLKEGLEAECADLRGKLSRAQSDRASLLTACALLVGALYPMYARTGALAAQRSLMEEQFNNCEAMKHQAKVLVETLSSAMGEMTGTVPTTRPWNPTLKFRVGVIAVLAANRLNSFAGQGCKLFVSHDAPDGVGRSIVCIGGVKGPSKSIAGVGLGDRRHQRDSHYGSINGYSSQDSYRRNNGYRHGSGMSDGRNQRGQNGRSVQGTGGSGRSIKQAAVRWFHSPELLGVLVNSVAELQETLARTDPQSGLPSSKAIVSSARNSFAKLMNKLSPEFGALMADGNGGNYREKGALVRFLGHGLNRVLGHSSLSGKLPVMSSQQIMSSLQHHILDFTQHLHTAEVERRGLRAEVAKLHNETDLLRRHRDKVGILEDEVEHLRTENSQLVPKDRFDSVCQELSSALQREQQAQQLLNEQSSQMHQLGTRLDEGAEREKTLSEAVKDLSEAKMDMRRKEQSLRQLNKRLSQLESERRELQEGLMNAENDLRTSAKEKETLASYLKSVDIALQESKDQVVLSRTGMGVEFTLPQLMLPSEKIAADGGAIGPELIACQNVVQTFVEAQQQALSRISVLEEEITSHKSHISTLKRELSEACRREMDQDEVADRLAPETPYGTRSAPRYAPDRSYREDFAPLRGEIDNSYSILKSSPSHRRGTSMATPHISDRLRSPTRVRTPSPTRTRPLPREYSRNISGSRR</sequence>
<dbReference type="RefSeq" id="XP_035666084.1">
    <property type="nucleotide sequence ID" value="XM_035810191.1"/>
</dbReference>
<dbReference type="Proteomes" id="UP000001554">
    <property type="component" value="Chromosome 2"/>
</dbReference>
<reference evidence="4 5" key="2">
    <citation type="submission" date="2025-04" db="UniProtKB">
        <authorList>
            <consortium name="RefSeq"/>
        </authorList>
    </citation>
    <scope>IDENTIFICATION</scope>
    <source>
        <strain evidence="4 5">S238N-H82</strain>
        <tissue evidence="4 5">Testes</tissue>
    </source>
</reference>
<feature type="region of interest" description="Disordered" evidence="2">
    <location>
        <begin position="683"/>
        <end position="704"/>
    </location>
</feature>
<dbReference type="PANTHER" id="PTHR37476:SF1">
    <property type="entry name" value="COILED-COIL DOMAIN-CONTAINING PROTEIN 171"/>
    <property type="match status" value="1"/>
</dbReference>
<feature type="compositionally biased region" description="Low complexity" evidence="2">
    <location>
        <begin position="1409"/>
        <end position="1421"/>
    </location>
</feature>
<evidence type="ECO:0000313" key="5">
    <source>
        <dbReference type="RefSeq" id="XP_035666083.1"/>
    </source>
</evidence>
<name>A0A9J7HUE6_BRAFL</name>
<dbReference type="OrthoDB" id="287623at2759"/>
<feature type="compositionally biased region" description="Polar residues" evidence="2">
    <location>
        <begin position="936"/>
        <end position="945"/>
    </location>
</feature>
<evidence type="ECO:0000313" key="4">
    <source>
        <dbReference type="RefSeq" id="XP_035666082.1"/>
    </source>
</evidence>
<accession>A0A9J7HUE6</accession>
<dbReference type="Gene3D" id="1.10.287.1490">
    <property type="match status" value="1"/>
</dbReference>
<keyword evidence="1" id="KW-0175">Coiled coil</keyword>
<feature type="compositionally biased region" description="Basic and acidic residues" evidence="2">
    <location>
        <begin position="896"/>
        <end position="905"/>
    </location>
</feature>
<evidence type="ECO:0000313" key="3">
    <source>
        <dbReference type="Proteomes" id="UP000001554"/>
    </source>
</evidence>
<dbReference type="OMA" id="CRRFECD"/>
<feature type="region of interest" description="Disordered" evidence="2">
    <location>
        <begin position="892"/>
        <end position="952"/>
    </location>
</feature>
<keyword evidence="3" id="KW-1185">Reference proteome</keyword>
<feature type="region of interest" description="Disordered" evidence="2">
    <location>
        <begin position="1149"/>
        <end position="1174"/>
    </location>
</feature>
<dbReference type="PANTHER" id="PTHR37476">
    <property type="entry name" value="COILED-COIL DOMAIN-CONTAINING PROTEIN 171"/>
    <property type="match status" value="1"/>
</dbReference>
<feature type="region of interest" description="Disordered" evidence="2">
    <location>
        <begin position="1340"/>
        <end position="1367"/>
    </location>
</feature>
<evidence type="ECO:0000313" key="6">
    <source>
        <dbReference type="RefSeq" id="XP_035666084.1"/>
    </source>
</evidence>
<evidence type="ECO:0000256" key="2">
    <source>
        <dbReference type="SAM" id="MobiDB-lite"/>
    </source>
</evidence>
<protein>
    <submittedName>
        <fullName evidence="4">Coiled-coil domain-containing protein 171-like isoform X1</fullName>
    </submittedName>
    <submittedName>
        <fullName evidence="5">Coiled-coil domain-containing protein 171-like isoform X2</fullName>
    </submittedName>
    <submittedName>
        <fullName evidence="6">Coiled-coil domain-containing protein 171-like isoform X3</fullName>
    </submittedName>
</protein>